<dbReference type="KEGG" id="jre:109010276"/>
<sequence length="420" mass="46722">MTVHSIEKCYKLNGYPLGHELHGKTKNIAVAVTHPRAHSDSDYDEDSTESIALTKSFSQSKADYSLFTREAHGIFVAILVYVDDILVASNDLNSVHALKSLLHSKFKIKDLGKLRYFLGTEIARSSKGIYLCQRKYTLDILADSGNLGSNIAKVPMEQNLKLTQSTGIPLSDSSVYRRMIGRLLYLTISRPDISFSIQTLSQFLATPTDVHLLAAQKVLRYLKVAPGQGLFLPNSSSFQLEAYCNSNWVSCPNTKRSINGYCVFLGSSLISWKSKKQAVVSQSSAEAEYHSMAATCSELMWLRFILAALQVHHPQAILLYCDNQAAIHIVANPIFHERTKHIELDHHLIRDRIQEGNVCTRYVPRSAQVANTMTKVLSSKVLHIHLSKMGVVNLYASSCGGVLENESQQHTNKGKEVAIT</sequence>
<dbReference type="STRING" id="51240.A0A2I4GRS7"/>
<reference evidence="3" key="1">
    <citation type="submission" date="2025-08" db="UniProtKB">
        <authorList>
            <consortium name="RefSeq"/>
        </authorList>
    </citation>
    <scope>IDENTIFICATION</scope>
    <source>
        <tissue evidence="3">Leaves</tissue>
    </source>
</reference>
<dbReference type="Proteomes" id="UP000235220">
    <property type="component" value="Chromosome 6"/>
</dbReference>
<dbReference type="PANTHER" id="PTHR11439">
    <property type="entry name" value="GAG-POL-RELATED RETROTRANSPOSON"/>
    <property type="match status" value="1"/>
</dbReference>
<dbReference type="RefSeq" id="XP_018846597.1">
    <property type="nucleotide sequence ID" value="XM_018991052.1"/>
</dbReference>
<dbReference type="InterPro" id="IPR013103">
    <property type="entry name" value="RVT_2"/>
</dbReference>
<accession>A0A2I4GRS7</accession>
<dbReference type="Pfam" id="PF07727">
    <property type="entry name" value="RVT_2"/>
    <property type="match status" value="1"/>
</dbReference>
<dbReference type="OrthoDB" id="414945at2759"/>
<dbReference type="InterPro" id="IPR043502">
    <property type="entry name" value="DNA/RNA_pol_sf"/>
</dbReference>
<dbReference type="GeneID" id="109010276"/>
<name>A0A2I4GRS7_JUGRE</name>
<organism evidence="2 3">
    <name type="scientific">Juglans regia</name>
    <name type="common">English walnut</name>
    <dbReference type="NCBI Taxonomy" id="51240"/>
    <lineage>
        <taxon>Eukaryota</taxon>
        <taxon>Viridiplantae</taxon>
        <taxon>Streptophyta</taxon>
        <taxon>Embryophyta</taxon>
        <taxon>Tracheophyta</taxon>
        <taxon>Spermatophyta</taxon>
        <taxon>Magnoliopsida</taxon>
        <taxon>eudicotyledons</taxon>
        <taxon>Gunneridae</taxon>
        <taxon>Pentapetalae</taxon>
        <taxon>rosids</taxon>
        <taxon>fabids</taxon>
        <taxon>Fagales</taxon>
        <taxon>Juglandaceae</taxon>
        <taxon>Juglans</taxon>
    </lineage>
</organism>
<evidence type="ECO:0000313" key="2">
    <source>
        <dbReference type="Proteomes" id="UP000235220"/>
    </source>
</evidence>
<proteinExistence type="predicted"/>
<dbReference type="Gramene" id="Jr06_07400_p1">
    <property type="protein sequence ID" value="cds.Jr06_07400_p1"/>
    <property type="gene ID" value="Jr06_07400"/>
</dbReference>
<protein>
    <submittedName>
        <fullName evidence="3">Uncharacterized mitochondrial protein AtMg00810-like</fullName>
    </submittedName>
</protein>
<evidence type="ECO:0000313" key="3">
    <source>
        <dbReference type="RefSeq" id="XP_018846597.1"/>
    </source>
</evidence>
<evidence type="ECO:0000259" key="1">
    <source>
        <dbReference type="Pfam" id="PF07727"/>
    </source>
</evidence>
<dbReference type="SUPFAM" id="SSF56672">
    <property type="entry name" value="DNA/RNA polymerases"/>
    <property type="match status" value="1"/>
</dbReference>
<dbReference type="AlphaFoldDB" id="A0A2I4GRS7"/>
<dbReference type="CDD" id="cd09272">
    <property type="entry name" value="RNase_HI_RT_Ty1"/>
    <property type="match status" value="1"/>
</dbReference>
<gene>
    <name evidence="3" type="primary">LOC109010276</name>
</gene>
<dbReference type="PANTHER" id="PTHR11439:SF494">
    <property type="entry name" value="CYSTEINE-RICH RLK (RECEPTOR-LIKE PROTEIN KINASE) 8"/>
    <property type="match status" value="1"/>
</dbReference>
<keyword evidence="2" id="KW-1185">Reference proteome</keyword>
<feature type="domain" description="Reverse transcriptase Ty1/copia-type" evidence="1">
    <location>
        <begin position="54"/>
        <end position="157"/>
    </location>
</feature>